<dbReference type="PANTHER" id="PTHR33990">
    <property type="entry name" value="PROTEIN YJDN-RELATED"/>
    <property type="match status" value="1"/>
</dbReference>
<evidence type="ECO:0000313" key="3">
    <source>
        <dbReference type="Proteomes" id="UP000239590"/>
    </source>
</evidence>
<proteinExistence type="predicted"/>
<gene>
    <name evidence="2" type="ORF">C5O19_19300</name>
</gene>
<evidence type="ECO:0000259" key="1">
    <source>
        <dbReference type="Pfam" id="PF06983"/>
    </source>
</evidence>
<evidence type="ECO:0000313" key="2">
    <source>
        <dbReference type="EMBL" id="PQA55567.1"/>
    </source>
</evidence>
<protein>
    <submittedName>
        <fullName evidence="2">VOC family protein</fullName>
    </submittedName>
</protein>
<dbReference type="Gene3D" id="3.10.180.10">
    <property type="entry name" value="2,3-Dihydroxybiphenyl 1,2-Dioxygenase, domain 1"/>
    <property type="match status" value="1"/>
</dbReference>
<keyword evidence="3" id="KW-1185">Reference proteome</keyword>
<feature type="domain" description="PhnB-like" evidence="1">
    <location>
        <begin position="7"/>
        <end position="137"/>
    </location>
</feature>
<dbReference type="CDD" id="cd06588">
    <property type="entry name" value="PhnB_like"/>
    <property type="match status" value="1"/>
</dbReference>
<name>A0A2S7II82_9BACT</name>
<dbReference type="InterPro" id="IPR028973">
    <property type="entry name" value="PhnB-like"/>
</dbReference>
<comment type="caution">
    <text evidence="2">The sequence shown here is derived from an EMBL/GenBank/DDBJ whole genome shotgun (WGS) entry which is preliminary data.</text>
</comment>
<dbReference type="Proteomes" id="UP000239590">
    <property type="component" value="Unassembled WGS sequence"/>
</dbReference>
<reference evidence="3" key="1">
    <citation type="submission" date="2018-02" db="EMBL/GenBank/DDBJ databases">
        <title>Genome sequencing of Solimonas sp. HR-BB.</title>
        <authorList>
            <person name="Lee Y."/>
            <person name="Jeon C.O."/>
        </authorList>
    </citation>
    <scope>NUCLEOTIDE SEQUENCE [LARGE SCALE GENOMIC DNA]</scope>
    <source>
        <strain evidence="3">HR-U</strain>
    </source>
</reference>
<organism evidence="2 3">
    <name type="scientific">Siphonobacter curvatus</name>
    <dbReference type="NCBI Taxonomy" id="2094562"/>
    <lineage>
        <taxon>Bacteria</taxon>
        <taxon>Pseudomonadati</taxon>
        <taxon>Bacteroidota</taxon>
        <taxon>Cytophagia</taxon>
        <taxon>Cytophagales</taxon>
        <taxon>Cytophagaceae</taxon>
        <taxon>Siphonobacter</taxon>
    </lineage>
</organism>
<accession>A0A2S7II82</accession>
<dbReference type="OrthoDB" id="9795306at2"/>
<dbReference type="RefSeq" id="WP_104715031.1">
    <property type="nucleotide sequence ID" value="NZ_PTRA01000004.1"/>
</dbReference>
<dbReference type="SUPFAM" id="SSF54593">
    <property type="entry name" value="Glyoxalase/Bleomycin resistance protein/Dihydroxybiphenyl dioxygenase"/>
    <property type="match status" value="1"/>
</dbReference>
<dbReference type="Pfam" id="PF06983">
    <property type="entry name" value="3-dmu-9_3-mt"/>
    <property type="match status" value="1"/>
</dbReference>
<dbReference type="AlphaFoldDB" id="A0A2S7II82"/>
<dbReference type="EMBL" id="PTRA01000004">
    <property type="protein sequence ID" value="PQA55567.1"/>
    <property type="molecule type" value="Genomic_DNA"/>
</dbReference>
<sequence length="142" mass="16074">MTALTLHPYLFFGGNCREAMEFYRTIFGGELTVSTYGDGPADAHQDPKANSEQMKSKIMFSRLQGEVILLASDHPYYTETQNNGPFSLSLEGSEDEKLTRYFEQLSQDGQITAPLIKQFWGETFGMVKDRYGIHWMVTIKAG</sequence>
<dbReference type="PANTHER" id="PTHR33990:SF1">
    <property type="entry name" value="PROTEIN YJDN"/>
    <property type="match status" value="1"/>
</dbReference>
<dbReference type="InterPro" id="IPR029068">
    <property type="entry name" value="Glyas_Bleomycin-R_OHBP_Dase"/>
</dbReference>